<organism evidence="7 8">
    <name type="scientific">Ramazzottius varieornatus</name>
    <name type="common">Water bear</name>
    <name type="synonym">Tardigrade</name>
    <dbReference type="NCBI Taxonomy" id="947166"/>
    <lineage>
        <taxon>Eukaryota</taxon>
        <taxon>Metazoa</taxon>
        <taxon>Ecdysozoa</taxon>
        <taxon>Tardigrada</taxon>
        <taxon>Eutardigrada</taxon>
        <taxon>Parachela</taxon>
        <taxon>Hypsibioidea</taxon>
        <taxon>Ramazzottiidae</taxon>
        <taxon>Ramazzottius</taxon>
    </lineage>
</organism>
<dbReference type="OrthoDB" id="272289at2759"/>
<dbReference type="Gene3D" id="2.115.10.20">
    <property type="entry name" value="Glycosyl hydrolase domain, family 43"/>
    <property type="match status" value="1"/>
</dbReference>
<accession>A0A1D1V280</accession>
<dbReference type="STRING" id="947166.A0A1D1V280"/>
<keyword evidence="2" id="KW-0732">Signal</keyword>
<evidence type="ECO:0000256" key="4">
    <source>
        <dbReference type="ARBA" id="ARBA00023295"/>
    </source>
</evidence>
<dbReference type="AlphaFoldDB" id="A0A1D1V280"/>
<dbReference type="PANTHER" id="PTHR43817">
    <property type="entry name" value="GLYCOSYL HYDROLASE"/>
    <property type="match status" value="1"/>
</dbReference>
<dbReference type="CDD" id="cd18820">
    <property type="entry name" value="GH43_LbAraf43-like"/>
    <property type="match status" value="1"/>
</dbReference>
<dbReference type="InterPro" id="IPR006710">
    <property type="entry name" value="Glyco_hydro_43"/>
</dbReference>
<keyword evidence="3" id="KW-0378">Hydrolase</keyword>
<evidence type="ECO:0000313" key="7">
    <source>
        <dbReference type="EMBL" id="GAU94775.1"/>
    </source>
</evidence>
<protein>
    <submittedName>
        <fullName evidence="7">Uncharacterized protein</fullName>
    </submittedName>
</protein>
<dbReference type="Pfam" id="PF04616">
    <property type="entry name" value="Glyco_hydro_43"/>
    <property type="match status" value="1"/>
</dbReference>
<keyword evidence="8" id="KW-1185">Reference proteome</keyword>
<evidence type="ECO:0000256" key="1">
    <source>
        <dbReference type="ARBA" id="ARBA00009865"/>
    </source>
</evidence>
<evidence type="ECO:0000313" key="8">
    <source>
        <dbReference type="Proteomes" id="UP000186922"/>
    </source>
</evidence>
<evidence type="ECO:0000256" key="5">
    <source>
        <dbReference type="PIRSR" id="PIRSR606710-2"/>
    </source>
</evidence>
<dbReference type="Proteomes" id="UP000186922">
    <property type="component" value="Unassembled WGS sequence"/>
</dbReference>
<evidence type="ECO:0000256" key="6">
    <source>
        <dbReference type="SAM" id="MobiDB-lite"/>
    </source>
</evidence>
<evidence type="ECO:0000256" key="2">
    <source>
        <dbReference type="ARBA" id="ARBA00022729"/>
    </source>
</evidence>
<dbReference type="InterPro" id="IPR023296">
    <property type="entry name" value="Glyco_hydro_beta-prop_sf"/>
</dbReference>
<comment type="caution">
    <text evidence="7">The sequence shown here is derived from an EMBL/GenBank/DDBJ whole genome shotgun (WGS) entry which is preliminary data.</text>
</comment>
<dbReference type="GO" id="GO:0005975">
    <property type="term" value="P:carbohydrate metabolic process"/>
    <property type="evidence" value="ECO:0007669"/>
    <property type="project" value="InterPro"/>
</dbReference>
<comment type="similarity">
    <text evidence="1">Belongs to the glycosyl hydrolase 43 family.</text>
</comment>
<feature type="region of interest" description="Disordered" evidence="6">
    <location>
        <begin position="190"/>
        <end position="211"/>
    </location>
</feature>
<dbReference type="SUPFAM" id="SSF75005">
    <property type="entry name" value="Arabinanase/levansucrase/invertase"/>
    <property type="match status" value="1"/>
</dbReference>
<keyword evidence="4" id="KW-0326">Glycosidase</keyword>
<gene>
    <name evidence="7" type="primary">RvY_06493</name>
    <name evidence="7" type="synonym">RvY_06493.1</name>
    <name evidence="7" type="ORF">RvY_06493-1</name>
</gene>
<reference evidence="7 8" key="1">
    <citation type="journal article" date="2016" name="Nat. Commun.">
        <title>Extremotolerant tardigrade genome and improved radiotolerance of human cultured cells by tardigrade-unique protein.</title>
        <authorList>
            <person name="Hashimoto T."/>
            <person name="Horikawa D.D."/>
            <person name="Saito Y."/>
            <person name="Kuwahara H."/>
            <person name="Kozuka-Hata H."/>
            <person name="Shin-I T."/>
            <person name="Minakuchi Y."/>
            <person name="Ohishi K."/>
            <person name="Motoyama A."/>
            <person name="Aizu T."/>
            <person name="Enomoto A."/>
            <person name="Kondo K."/>
            <person name="Tanaka S."/>
            <person name="Hara Y."/>
            <person name="Koshikawa S."/>
            <person name="Sagara H."/>
            <person name="Miura T."/>
            <person name="Yokobori S."/>
            <person name="Miyagawa K."/>
            <person name="Suzuki Y."/>
            <person name="Kubo T."/>
            <person name="Oyama M."/>
            <person name="Kohara Y."/>
            <person name="Fujiyama A."/>
            <person name="Arakawa K."/>
            <person name="Katayama T."/>
            <person name="Toyoda A."/>
            <person name="Kunieda T."/>
        </authorList>
    </citation>
    <scope>NUCLEOTIDE SEQUENCE [LARGE SCALE GENOMIC DNA]</scope>
    <source>
        <strain evidence="7 8">YOKOZUNA-1</strain>
    </source>
</reference>
<proteinExistence type="inferred from homology"/>
<name>A0A1D1V280_RAMVA</name>
<dbReference type="GO" id="GO:0004553">
    <property type="term" value="F:hydrolase activity, hydrolyzing O-glycosyl compounds"/>
    <property type="evidence" value="ECO:0007669"/>
    <property type="project" value="InterPro"/>
</dbReference>
<dbReference type="PANTHER" id="PTHR43817:SF1">
    <property type="entry name" value="HYDROLASE, FAMILY 43, PUTATIVE (AFU_ORTHOLOGUE AFUA_3G01660)-RELATED"/>
    <property type="match status" value="1"/>
</dbReference>
<evidence type="ECO:0000256" key="3">
    <source>
        <dbReference type="ARBA" id="ARBA00022801"/>
    </source>
</evidence>
<feature type="site" description="Important for catalytic activity, responsible for pKa modulation of the active site Glu and correct orientation of both the proton donor and substrate" evidence="5">
    <location>
        <position position="68"/>
    </location>
</feature>
<sequence>MWSNGVWAPELHRINGQFYAYVVSLADNGNNINHRMYVLRADDSNNPMGAYTFIGKIADAGKDWWAIDGTVMQHRNGRNYFIYSGWDKAYNYDPMVQHLFIAEMASPTSIVPGTATLIKSPVFRWETDGQAVVEGPAVVEHNGSYYLLYSAGASWTEYYSTGVMALDGNSNPLNPASWKTTDHTIFPRNEADGVFGPGHASPNEPNFTKLQ</sequence>
<dbReference type="EMBL" id="BDGG01000003">
    <property type="protein sequence ID" value="GAU94775.1"/>
    <property type="molecule type" value="Genomic_DNA"/>
</dbReference>